<proteinExistence type="predicted"/>
<reference evidence="1 2" key="1">
    <citation type="journal article" date="2020" name="Nat. Food">
        <title>A phased Vanilla planifolia genome enables genetic improvement of flavour and production.</title>
        <authorList>
            <person name="Hasing T."/>
            <person name="Tang H."/>
            <person name="Brym M."/>
            <person name="Khazi F."/>
            <person name="Huang T."/>
            <person name="Chambers A.H."/>
        </authorList>
    </citation>
    <scope>NUCLEOTIDE SEQUENCE [LARGE SCALE GENOMIC DNA]</scope>
    <source>
        <tissue evidence="1">Leaf</tissue>
    </source>
</reference>
<comment type="caution">
    <text evidence="1">The sequence shown here is derived from an EMBL/GenBank/DDBJ whole genome shotgun (WGS) entry which is preliminary data.</text>
</comment>
<organism evidence="1 2">
    <name type="scientific">Vanilla planifolia</name>
    <name type="common">Vanilla</name>
    <dbReference type="NCBI Taxonomy" id="51239"/>
    <lineage>
        <taxon>Eukaryota</taxon>
        <taxon>Viridiplantae</taxon>
        <taxon>Streptophyta</taxon>
        <taxon>Embryophyta</taxon>
        <taxon>Tracheophyta</taxon>
        <taxon>Spermatophyta</taxon>
        <taxon>Magnoliopsida</taxon>
        <taxon>Liliopsida</taxon>
        <taxon>Asparagales</taxon>
        <taxon>Orchidaceae</taxon>
        <taxon>Vanilloideae</taxon>
        <taxon>Vanilleae</taxon>
        <taxon>Vanilla</taxon>
    </lineage>
</organism>
<accession>A0A835QCP0</accession>
<evidence type="ECO:0000313" key="1">
    <source>
        <dbReference type="EMBL" id="KAG0466787.1"/>
    </source>
</evidence>
<evidence type="ECO:0000313" key="2">
    <source>
        <dbReference type="Proteomes" id="UP000636800"/>
    </source>
</evidence>
<name>A0A835QCP0_VANPL</name>
<dbReference type="AlphaFoldDB" id="A0A835QCP0"/>
<keyword evidence="2" id="KW-1185">Reference proteome</keyword>
<dbReference type="EMBL" id="JADCNL010000009">
    <property type="protein sequence ID" value="KAG0466787.1"/>
    <property type="molecule type" value="Genomic_DNA"/>
</dbReference>
<gene>
    <name evidence="1" type="ORF">HPP92_018367</name>
</gene>
<protein>
    <submittedName>
        <fullName evidence="1">Uncharacterized protein</fullName>
    </submittedName>
</protein>
<dbReference type="Proteomes" id="UP000636800">
    <property type="component" value="Unassembled WGS sequence"/>
</dbReference>
<sequence length="144" mass="16233">MEFSSWCCVELRQFLLNKIFGVGDIFVVSNEAQQTIGNDVRDRVAAKGVLGNGIWKFMLGDEGRVLDTSNGCIDLAQDMDHASASCYYLKILNDLGRLMNWRQIRRARQCGQACLSSRCGSKVKWVSKQSAICHECYIKDPWSS</sequence>
<dbReference type="OrthoDB" id="10484092at2759"/>